<dbReference type="PANTHER" id="PTHR13281">
    <property type="entry name" value="TRANSMEMBRANE PROTEIN 70, MITOCHONDRIAL"/>
    <property type="match status" value="1"/>
</dbReference>
<evidence type="ECO:0008006" key="3">
    <source>
        <dbReference type="Google" id="ProtNLM"/>
    </source>
</evidence>
<evidence type="ECO:0000313" key="2">
    <source>
        <dbReference type="Proteomes" id="UP000037460"/>
    </source>
</evidence>
<dbReference type="Pfam" id="PF06979">
    <property type="entry name" value="TMEM70"/>
    <property type="match status" value="1"/>
</dbReference>
<organism evidence="1 2">
    <name type="scientific">Chrysochromulina tobinii</name>
    <dbReference type="NCBI Taxonomy" id="1460289"/>
    <lineage>
        <taxon>Eukaryota</taxon>
        <taxon>Haptista</taxon>
        <taxon>Haptophyta</taxon>
        <taxon>Prymnesiophyceae</taxon>
        <taxon>Prymnesiales</taxon>
        <taxon>Chrysochromulinaceae</taxon>
        <taxon>Chrysochromulina</taxon>
    </lineage>
</organism>
<dbReference type="Proteomes" id="UP000037460">
    <property type="component" value="Unassembled WGS sequence"/>
</dbReference>
<name>A0A0M0JTG2_9EUKA</name>
<dbReference type="EMBL" id="JWZX01002391">
    <property type="protein sequence ID" value="KOO29602.1"/>
    <property type="molecule type" value="Genomic_DNA"/>
</dbReference>
<sequence>MFRRASGLAPSALRCAARLPCASQLPPLAALRPTLAWGSRSCSTKSNKGAAAPVDDPKPKLMFEGAKNKIVKTLKLASIANLGFAVASVPLLQYITAASGASGKGVAMSMLLLSFGGGTTGALTWATSTYVLTITSIPGKEAMIIETPTLTGGSTTTEVAWADITRPLGYHPFATFEAKGNKYYLDELGEMHDEQFMEKLEKAINK</sequence>
<protein>
    <recommendedName>
        <fullName evidence="3">Transmembrane protein</fullName>
    </recommendedName>
</protein>
<dbReference type="GO" id="GO:0031966">
    <property type="term" value="C:mitochondrial membrane"/>
    <property type="evidence" value="ECO:0007669"/>
    <property type="project" value="TreeGrafter"/>
</dbReference>
<evidence type="ECO:0000313" key="1">
    <source>
        <dbReference type="EMBL" id="KOO29602.1"/>
    </source>
</evidence>
<comment type="caution">
    <text evidence="1">The sequence shown here is derived from an EMBL/GenBank/DDBJ whole genome shotgun (WGS) entry which is preliminary data.</text>
</comment>
<dbReference type="PANTHER" id="PTHR13281:SF0">
    <property type="entry name" value="TRANSMEMBRANE PROTEIN 70, MITOCHONDRIAL"/>
    <property type="match status" value="1"/>
</dbReference>
<dbReference type="InterPro" id="IPR045325">
    <property type="entry name" value="TMEM70/TMEM186/TMEM223"/>
</dbReference>
<dbReference type="GO" id="GO:0033615">
    <property type="term" value="P:mitochondrial proton-transporting ATP synthase complex assembly"/>
    <property type="evidence" value="ECO:0007669"/>
    <property type="project" value="TreeGrafter"/>
</dbReference>
<proteinExistence type="predicted"/>
<dbReference type="AlphaFoldDB" id="A0A0M0JTG2"/>
<accession>A0A0M0JTG2</accession>
<reference evidence="2" key="1">
    <citation type="journal article" date="2015" name="PLoS Genet.">
        <title>Genome Sequence and Transcriptome Analyses of Chrysochromulina tobin: Metabolic Tools for Enhanced Algal Fitness in the Prominent Order Prymnesiales (Haptophyceae).</title>
        <authorList>
            <person name="Hovde B.T."/>
            <person name="Deodato C.R."/>
            <person name="Hunsperger H.M."/>
            <person name="Ryken S.A."/>
            <person name="Yost W."/>
            <person name="Jha R.K."/>
            <person name="Patterson J."/>
            <person name="Monnat R.J. Jr."/>
            <person name="Barlow S.B."/>
            <person name="Starkenburg S.R."/>
            <person name="Cattolico R.A."/>
        </authorList>
    </citation>
    <scope>NUCLEOTIDE SEQUENCE</scope>
    <source>
        <strain evidence="2">CCMP291</strain>
    </source>
</reference>
<dbReference type="InterPro" id="IPR009724">
    <property type="entry name" value="TMEM70"/>
</dbReference>
<keyword evidence="2" id="KW-1185">Reference proteome</keyword>
<gene>
    <name evidence="1" type="ORF">Ctob_006726</name>
</gene>